<dbReference type="Proteomes" id="UP000297149">
    <property type="component" value="Chromosome"/>
</dbReference>
<evidence type="ECO:0000313" key="2">
    <source>
        <dbReference type="Proteomes" id="UP000297149"/>
    </source>
</evidence>
<protein>
    <submittedName>
        <fullName evidence="1">SMI1/KNR4 family protein</fullName>
    </submittedName>
</protein>
<dbReference type="InterPro" id="IPR037883">
    <property type="entry name" value="Knr4/Smi1-like_sf"/>
</dbReference>
<dbReference type="Gene3D" id="3.40.1580.10">
    <property type="entry name" value="SMI1/KNR4-like"/>
    <property type="match status" value="1"/>
</dbReference>
<dbReference type="SUPFAM" id="SSF160631">
    <property type="entry name" value="SMI1/KNR4-like"/>
    <property type="match status" value="1"/>
</dbReference>
<dbReference type="EMBL" id="CP039396">
    <property type="protein sequence ID" value="QCD41440.1"/>
    <property type="molecule type" value="Genomic_DNA"/>
</dbReference>
<evidence type="ECO:0000313" key="1">
    <source>
        <dbReference type="EMBL" id="QCD41440.1"/>
    </source>
</evidence>
<keyword evidence="2" id="KW-1185">Reference proteome</keyword>
<accession>A0A4P7W245</accession>
<gene>
    <name evidence="1" type="ORF">E7747_03400</name>
</gene>
<sequence length="194" mass="23439">MESKYEEIRNLMFKLSHLGVWNFSEDGGFFIGKAPHRGIRAWQNKIYPKISMTEIEIMENEMHRQIAPSYIRFLTSFSNGLDIFNDTLGLYGYRYSFRRDETHNQQPYNLVWLNRFQRPLNITVDMFFIGEYNWDHSFLYVTPDQKVHFCHREDATSLFTWDSIEDMLLSEIKRIYTLLMTEVWRLTRNIQLPL</sequence>
<name>A0A4P7W245_9BACT</name>
<dbReference type="RefSeq" id="WP_136414120.1">
    <property type="nucleotide sequence ID" value="NZ_CP039396.1"/>
</dbReference>
<dbReference type="AlphaFoldDB" id="A0A4P7W245"/>
<dbReference type="KEGG" id="ddb:E7747_03400"/>
<proteinExistence type="predicted"/>
<reference evidence="2" key="1">
    <citation type="submission" date="2019-02" db="EMBL/GenBank/DDBJ databases">
        <title>Isolation and identification of novel species under the genus Muribaculum.</title>
        <authorList>
            <person name="Miyake S."/>
            <person name="Ding Y."/>
            <person name="Low A."/>
            <person name="Soh M."/>
            <person name="Seedorf H."/>
        </authorList>
    </citation>
    <scope>NUCLEOTIDE SEQUENCE [LARGE SCALE GENOMIC DNA]</scope>
    <source>
        <strain evidence="2">H5</strain>
    </source>
</reference>
<organism evidence="1 2">
    <name type="scientific">Duncaniella dubosii</name>
    <dbReference type="NCBI Taxonomy" id="2518971"/>
    <lineage>
        <taxon>Bacteria</taxon>
        <taxon>Pseudomonadati</taxon>
        <taxon>Bacteroidota</taxon>
        <taxon>Bacteroidia</taxon>
        <taxon>Bacteroidales</taxon>
        <taxon>Muribaculaceae</taxon>
        <taxon>Duncaniella</taxon>
    </lineage>
</organism>